<dbReference type="AlphaFoldDB" id="A0A1F7RY83"/>
<dbReference type="Proteomes" id="UP000178797">
    <property type="component" value="Unassembled WGS sequence"/>
</dbReference>
<evidence type="ECO:0000313" key="4">
    <source>
        <dbReference type="Proteomes" id="UP000178797"/>
    </source>
</evidence>
<organism evidence="3 4">
    <name type="scientific">Candidatus Schekmanbacteria bacterium RBG_16_38_10</name>
    <dbReference type="NCBI Taxonomy" id="1817879"/>
    <lineage>
        <taxon>Bacteria</taxon>
        <taxon>Candidatus Schekmaniibacteriota</taxon>
    </lineage>
</organism>
<dbReference type="EMBL" id="MGDE01000085">
    <property type="protein sequence ID" value="OGL46509.1"/>
    <property type="molecule type" value="Genomic_DNA"/>
</dbReference>
<gene>
    <name evidence="3" type="ORF">A2W05_02410</name>
</gene>
<dbReference type="InterPro" id="IPR011004">
    <property type="entry name" value="Trimer_LpxA-like_sf"/>
</dbReference>
<dbReference type="Gene3D" id="2.160.10.10">
    <property type="entry name" value="Hexapeptide repeat proteins"/>
    <property type="match status" value="1"/>
</dbReference>
<comment type="caution">
    <text evidence="3">The sequence shown here is derived from an EMBL/GenBank/DDBJ whole genome shotgun (WGS) entry which is preliminary data.</text>
</comment>
<keyword evidence="1 3" id="KW-0808">Transferase</keyword>
<evidence type="ECO:0000256" key="1">
    <source>
        <dbReference type="ARBA" id="ARBA00022679"/>
    </source>
</evidence>
<dbReference type="CDD" id="cd04647">
    <property type="entry name" value="LbH_MAT_like"/>
    <property type="match status" value="1"/>
</dbReference>
<dbReference type="GO" id="GO:0016740">
    <property type="term" value="F:transferase activity"/>
    <property type="evidence" value="ECO:0007669"/>
    <property type="project" value="UniProtKB-KW"/>
</dbReference>
<dbReference type="SUPFAM" id="SSF51161">
    <property type="entry name" value="Trimeric LpxA-like enzymes"/>
    <property type="match status" value="1"/>
</dbReference>
<evidence type="ECO:0000313" key="3">
    <source>
        <dbReference type="EMBL" id="OGL46509.1"/>
    </source>
</evidence>
<protein>
    <submittedName>
        <fullName evidence="3">Acetyltransferase</fullName>
    </submittedName>
</protein>
<name>A0A1F7RY83_9BACT</name>
<dbReference type="InterPro" id="IPR018357">
    <property type="entry name" value="Hexapep_transf_CS"/>
</dbReference>
<proteinExistence type="predicted"/>
<evidence type="ECO:0000256" key="2">
    <source>
        <dbReference type="ARBA" id="ARBA00022737"/>
    </source>
</evidence>
<keyword evidence="2" id="KW-0677">Repeat</keyword>
<dbReference type="PANTHER" id="PTHR23416">
    <property type="entry name" value="SIALIC ACID SYNTHASE-RELATED"/>
    <property type="match status" value="1"/>
</dbReference>
<sequence length="176" mass="19476">MNKYNIPGIKTFEYTKIIGIENIKFGEYIIIDDFAFVYAKKKMKIGNNVHIACFSSVIGSEEIDIGDFSAISHGSRILTGTDDFKDWGFGNSTTDEKYRNTKRAPISIGKFCIVGANSVVLPGVTIGEGATIGACSVVTRDLAPWGIYIGNKKIAERNRDGVMKNYEKFLSEKKIK</sequence>
<reference evidence="3 4" key="1">
    <citation type="journal article" date="2016" name="Nat. Commun.">
        <title>Thousands of microbial genomes shed light on interconnected biogeochemical processes in an aquifer system.</title>
        <authorList>
            <person name="Anantharaman K."/>
            <person name="Brown C.T."/>
            <person name="Hug L.A."/>
            <person name="Sharon I."/>
            <person name="Castelle C.J."/>
            <person name="Probst A.J."/>
            <person name="Thomas B.C."/>
            <person name="Singh A."/>
            <person name="Wilkins M.J."/>
            <person name="Karaoz U."/>
            <person name="Brodie E.L."/>
            <person name="Williams K.H."/>
            <person name="Hubbard S.S."/>
            <person name="Banfield J.F."/>
        </authorList>
    </citation>
    <scope>NUCLEOTIDE SEQUENCE [LARGE SCALE GENOMIC DNA]</scope>
</reference>
<dbReference type="PROSITE" id="PS00101">
    <property type="entry name" value="HEXAPEP_TRANSFERASES"/>
    <property type="match status" value="1"/>
</dbReference>
<dbReference type="Pfam" id="PF00132">
    <property type="entry name" value="Hexapep"/>
    <property type="match status" value="1"/>
</dbReference>
<dbReference type="InterPro" id="IPR001451">
    <property type="entry name" value="Hexapep"/>
</dbReference>
<dbReference type="InterPro" id="IPR051159">
    <property type="entry name" value="Hexapeptide_acetyltransf"/>
</dbReference>
<accession>A0A1F7RY83</accession>